<evidence type="ECO:0000256" key="1">
    <source>
        <dbReference type="ARBA" id="ARBA00009884"/>
    </source>
</evidence>
<evidence type="ECO:0000256" key="2">
    <source>
        <dbReference type="SAM" id="MobiDB-lite"/>
    </source>
</evidence>
<comment type="similarity">
    <text evidence="1">Belongs to the STXBP/unc-18/SEC1 family.</text>
</comment>
<dbReference type="InterPro" id="IPR001619">
    <property type="entry name" value="Sec1-like"/>
</dbReference>
<dbReference type="HOGENOM" id="CLU_009210_1_0_1"/>
<feature type="compositionally biased region" description="Basic residues" evidence="2">
    <location>
        <begin position="746"/>
        <end position="755"/>
    </location>
</feature>
<feature type="compositionally biased region" description="Low complexity" evidence="2">
    <location>
        <begin position="695"/>
        <end position="731"/>
    </location>
</feature>
<reference evidence="3 4" key="1">
    <citation type="journal article" date="2011" name="PLoS Pathog.">
        <title>Endophytic Life Strategies Decoded by Genome and Transcriptome Analyses of the Mutualistic Root Symbiont Piriformospora indica.</title>
        <authorList>
            <person name="Zuccaro A."/>
            <person name="Lahrmann U."/>
            <person name="Guldener U."/>
            <person name="Langen G."/>
            <person name="Pfiffi S."/>
            <person name="Biedenkopf D."/>
            <person name="Wong P."/>
            <person name="Samans B."/>
            <person name="Grimm C."/>
            <person name="Basiewicz M."/>
            <person name="Murat C."/>
            <person name="Martin F."/>
            <person name="Kogel K.H."/>
        </authorList>
    </citation>
    <scope>NUCLEOTIDE SEQUENCE [LARGE SCALE GENOMIC DNA]</scope>
    <source>
        <strain evidence="3 4">DSM 11827</strain>
    </source>
</reference>
<dbReference type="STRING" id="1109443.G4TQK5"/>
<sequence length="755" mass="84340">MSLIDLVRTKFLEAISSSAPGQWKVLVVDEHAKRLLGANLKENDVLSERVTTIDLITTYRAPEPNMQAMYLLMPTTQNVDRIIKDFTDKQTYAGIWLYFTDRLTERLLHRLGQSPANDFLQGVADMYINFWAIESQAFSLYTPSHFFSMFSPPRTPSAQRAARDRLDDDLRFAARCIANVCIQLNENPIIRFYLPSHHPAVGPLASFHRPQHSPQESTSRWRDAIGVGSRVDYSGDDHLCKVLATMVQEELDIYKRIKPNWPEPSAVPRPQSILMITDRTMDMIAPFVHEFTYQAMANDLLPIQDGVKFRYDYTAANGSIKTATATLSESDSLWVATRHLHIKETIDKIINNLKDFQEEHGVFSKTGTTSIEDVKDMLAGLGQYQEGQEQFSLHYNMAKQCMDLFGNPKRKLAAMANIEQNCATGVTPEGRTPKTLVEEMVPLLADMDVTNLDKVRVIALYIMYRDGVPEEDRRRLYEHCRLTRQERAAVDNLVSLCVRVTRAAGERDTKRGLKNRFVESDYDLSRYRPLLKTVLEDLMNNKLDVSVFPFLKDPAAEAAGSSRAPAAAAPVATSLRNKPVWTKGAAAGRPGAGRADNRQRVFVFVAGGMTYSEMRCVYELSNTLGKDFYIGSTHTIVPEEFIEDLQTLDVGGQGSKALPSGMPEVHTAQQRPFQVYYDQKYFTKDEPPPPPKPAASPASNPKLAPPSSSGHAPSRPSLSGSISSVGRSTSPAPGYGSGAVSEGEKKLKKKRFLGF</sequence>
<dbReference type="EMBL" id="CAFZ01000237">
    <property type="protein sequence ID" value="CCA73598.1"/>
    <property type="molecule type" value="Genomic_DNA"/>
</dbReference>
<dbReference type="Gene3D" id="3.40.50.1910">
    <property type="match status" value="1"/>
</dbReference>
<dbReference type="GO" id="GO:0016192">
    <property type="term" value="P:vesicle-mediated transport"/>
    <property type="evidence" value="ECO:0007669"/>
    <property type="project" value="InterPro"/>
</dbReference>
<accession>G4TQK5</accession>
<dbReference type="PIRSF" id="PIRSF005715">
    <property type="entry name" value="VPS45_Sec1"/>
    <property type="match status" value="1"/>
</dbReference>
<name>G4TQK5_SERID</name>
<evidence type="ECO:0000313" key="4">
    <source>
        <dbReference type="Proteomes" id="UP000007148"/>
    </source>
</evidence>
<dbReference type="eggNOG" id="KOG1300">
    <property type="taxonomic scope" value="Eukaryota"/>
</dbReference>
<proteinExistence type="inferred from homology"/>
<dbReference type="Gene3D" id="3.40.50.2060">
    <property type="match status" value="1"/>
</dbReference>
<dbReference type="InParanoid" id="G4TQK5"/>
<gene>
    <name evidence="3" type="ORF">PIIN_07550</name>
</gene>
<dbReference type="Pfam" id="PF00995">
    <property type="entry name" value="Sec1"/>
    <property type="match status" value="1"/>
</dbReference>
<dbReference type="InterPro" id="IPR043154">
    <property type="entry name" value="Sec-1-like_dom1"/>
</dbReference>
<feature type="region of interest" description="Disordered" evidence="2">
    <location>
        <begin position="681"/>
        <end position="755"/>
    </location>
</feature>
<dbReference type="OrthoDB" id="2228at2759"/>
<dbReference type="OMA" id="PFTRPHT"/>
<organism evidence="3 4">
    <name type="scientific">Serendipita indica (strain DSM 11827)</name>
    <name type="common">Root endophyte fungus</name>
    <name type="synonym">Piriformospora indica</name>
    <dbReference type="NCBI Taxonomy" id="1109443"/>
    <lineage>
        <taxon>Eukaryota</taxon>
        <taxon>Fungi</taxon>
        <taxon>Dikarya</taxon>
        <taxon>Basidiomycota</taxon>
        <taxon>Agaricomycotina</taxon>
        <taxon>Agaricomycetes</taxon>
        <taxon>Sebacinales</taxon>
        <taxon>Serendipitaceae</taxon>
        <taxon>Serendipita</taxon>
    </lineage>
</organism>
<dbReference type="InterPro" id="IPR027482">
    <property type="entry name" value="Sec1-like_dom2"/>
</dbReference>
<dbReference type="Proteomes" id="UP000007148">
    <property type="component" value="Unassembled WGS sequence"/>
</dbReference>
<keyword evidence="4" id="KW-1185">Reference proteome</keyword>
<dbReference type="PANTHER" id="PTHR11679">
    <property type="entry name" value="VESICLE PROTEIN SORTING-ASSOCIATED"/>
    <property type="match status" value="1"/>
</dbReference>
<protein>
    <submittedName>
        <fullName evidence="3">Related to syntaxin binding protein 1</fullName>
    </submittedName>
</protein>
<comment type="caution">
    <text evidence="3">The sequence shown here is derived from an EMBL/GenBank/DDBJ whole genome shotgun (WGS) entry which is preliminary data.</text>
</comment>
<dbReference type="InterPro" id="IPR043127">
    <property type="entry name" value="Sec-1-like_dom3a"/>
</dbReference>
<dbReference type="Gene3D" id="1.25.40.60">
    <property type="match status" value="1"/>
</dbReference>
<dbReference type="FunCoup" id="G4TQK5">
    <property type="interactions" value="263"/>
</dbReference>
<dbReference type="InterPro" id="IPR036045">
    <property type="entry name" value="Sec1-like_sf"/>
</dbReference>
<dbReference type="Gene3D" id="3.90.830.10">
    <property type="entry name" value="Syntaxin Binding Protein 1, Chain A, domain 2"/>
    <property type="match status" value="1"/>
</dbReference>
<dbReference type="SUPFAM" id="SSF56815">
    <property type="entry name" value="Sec1/munc18-like (SM) proteins"/>
    <property type="match status" value="1"/>
</dbReference>
<evidence type="ECO:0000313" key="3">
    <source>
        <dbReference type="EMBL" id="CCA73598.1"/>
    </source>
</evidence>
<dbReference type="AlphaFoldDB" id="G4TQK5"/>